<dbReference type="Proteomes" id="UP000801492">
    <property type="component" value="Unassembled WGS sequence"/>
</dbReference>
<comment type="caution">
    <text evidence="1">The sequence shown here is derived from an EMBL/GenBank/DDBJ whole genome shotgun (WGS) entry which is preliminary data.</text>
</comment>
<reference evidence="1" key="1">
    <citation type="submission" date="2019-08" db="EMBL/GenBank/DDBJ databases">
        <title>The genome of the North American firefly Photinus pyralis.</title>
        <authorList>
            <consortium name="Photinus pyralis genome working group"/>
            <person name="Fallon T.R."/>
            <person name="Sander Lower S.E."/>
            <person name="Weng J.-K."/>
        </authorList>
    </citation>
    <scope>NUCLEOTIDE SEQUENCE</scope>
    <source>
        <strain evidence="1">TRF0915ILg1</strain>
        <tissue evidence="1">Whole body</tissue>
    </source>
</reference>
<dbReference type="PANTHER" id="PTHR37984:SF5">
    <property type="entry name" value="PROTEIN NYNRIN-LIKE"/>
    <property type="match status" value="1"/>
</dbReference>
<gene>
    <name evidence="1" type="ORF">ILUMI_26557</name>
</gene>
<keyword evidence="2" id="KW-1185">Reference proteome</keyword>
<protein>
    <submittedName>
        <fullName evidence="1">Uncharacterized protein</fullName>
    </submittedName>
</protein>
<dbReference type="PANTHER" id="PTHR37984">
    <property type="entry name" value="PROTEIN CBG26694"/>
    <property type="match status" value="1"/>
</dbReference>
<dbReference type="EMBL" id="VTPC01091116">
    <property type="protein sequence ID" value="KAF2879618.1"/>
    <property type="molecule type" value="Genomic_DNA"/>
</dbReference>
<organism evidence="1 2">
    <name type="scientific">Ignelater luminosus</name>
    <name type="common">Cucubano</name>
    <name type="synonym">Pyrophorus luminosus</name>
    <dbReference type="NCBI Taxonomy" id="2038154"/>
    <lineage>
        <taxon>Eukaryota</taxon>
        <taxon>Metazoa</taxon>
        <taxon>Ecdysozoa</taxon>
        <taxon>Arthropoda</taxon>
        <taxon>Hexapoda</taxon>
        <taxon>Insecta</taxon>
        <taxon>Pterygota</taxon>
        <taxon>Neoptera</taxon>
        <taxon>Endopterygota</taxon>
        <taxon>Coleoptera</taxon>
        <taxon>Polyphaga</taxon>
        <taxon>Elateriformia</taxon>
        <taxon>Elateroidea</taxon>
        <taxon>Elateridae</taxon>
        <taxon>Agrypninae</taxon>
        <taxon>Pyrophorini</taxon>
        <taxon>Ignelater</taxon>
    </lineage>
</organism>
<sequence>MTKRPYRRWWQWHFKIKRPKRDGDQTRAIQWTAKATVTKRHPSTGNEQLTETCKRINPVSTAFGRQRPAEGKNRNDYNCKSCEGIHQGQQVCKFKNAKCFVCNTVGDIASVCRKQVVRKNNYVDMEEVASETEISLSNFESEHDNKIESILFKVNINQQELYWNFSDVEYNNKCRNLKIYVVPRGSTELLGKDGLAAFGLDFVNLVDNQELGNGVNNGTADYLSRSPLDQSRTVPARTDSGNYLNFIESIDNPIDADRIRVETGKDPVIDDVLKFKRYTSVEHGCLMWGYCVVIPKILVPDMLREMHNGHQAKNGIRHVTLPPFNPASNDAAEKTVKTFKKARQAALVDLANKGVSVETLISRFSMTY</sequence>
<dbReference type="AlphaFoldDB" id="A0A8K0C7S8"/>
<dbReference type="OrthoDB" id="8065885at2759"/>
<accession>A0A8K0C7S8</accession>
<name>A0A8K0C7S8_IGNLU</name>
<evidence type="ECO:0000313" key="1">
    <source>
        <dbReference type="EMBL" id="KAF2879618.1"/>
    </source>
</evidence>
<proteinExistence type="predicted"/>
<dbReference type="InterPro" id="IPR050951">
    <property type="entry name" value="Retrovirus_Pol_polyprotein"/>
</dbReference>
<evidence type="ECO:0000313" key="2">
    <source>
        <dbReference type="Proteomes" id="UP000801492"/>
    </source>
</evidence>